<proteinExistence type="inferred from homology"/>
<dbReference type="RefSeq" id="WP_021753623.1">
    <property type="nucleotide sequence ID" value="NZ_KI271874.1"/>
</dbReference>
<dbReference type="SUPFAM" id="SSF75169">
    <property type="entry name" value="DsrEFH-like"/>
    <property type="match status" value="1"/>
</dbReference>
<comment type="similarity">
    <text evidence="1">Belongs to the sulfur carrier protein TusA family.</text>
</comment>
<dbReference type="InterPro" id="IPR019870">
    <property type="entry name" value="Se_metab_YedF"/>
</dbReference>
<keyword evidence="4" id="KW-1185">Reference proteome</keyword>
<name>U2Q4N6_9BACL</name>
<reference evidence="3 4" key="1">
    <citation type="submission" date="2013-08" db="EMBL/GenBank/DDBJ databases">
        <authorList>
            <person name="Weinstock G."/>
            <person name="Sodergren E."/>
            <person name="Wylie T."/>
            <person name="Fulton L."/>
            <person name="Fulton R."/>
            <person name="Fronick C."/>
            <person name="O'Laughlin M."/>
            <person name="Godfrey J."/>
            <person name="Miner T."/>
            <person name="Herter B."/>
            <person name="Appelbaum E."/>
            <person name="Cordes M."/>
            <person name="Lek S."/>
            <person name="Wollam A."/>
            <person name="Pepin K.H."/>
            <person name="Palsikar V.B."/>
            <person name="Mitreva M."/>
            <person name="Wilson R.K."/>
        </authorList>
    </citation>
    <scope>NUCLEOTIDE SEQUENCE [LARGE SCALE GENOMIC DNA]</scope>
    <source>
        <strain evidence="3 4">ATCC 700627</strain>
    </source>
</reference>
<dbReference type="PANTHER" id="PTHR33279:SF6">
    <property type="entry name" value="SULFUR CARRIER PROTEIN YEDF-RELATED"/>
    <property type="match status" value="1"/>
</dbReference>
<evidence type="ECO:0000259" key="2">
    <source>
        <dbReference type="Pfam" id="PF01206"/>
    </source>
</evidence>
<comment type="caution">
    <text evidence="3">The sequence shown here is derived from an EMBL/GenBank/DDBJ whole genome shotgun (WGS) entry which is preliminary data.</text>
</comment>
<organism evidence="3 4">
    <name type="scientific">Gemella bergeri ATCC 700627</name>
    <dbReference type="NCBI Taxonomy" id="1321820"/>
    <lineage>
        <taxon>Bacteria</taxon>
        <taxon>Bacillati</taxon>
        <taxon>Bacillota</taxon>
        <taxon>Bacilli</taxon>
        <taxon>Bacillales</taxon>
        <taxon>Gemellaceae</taxon>
        <taxon>Gemella</taxon>
    </lineage>
</organism>
<protein>
    <submittedName>
        <fullName evidence="3">Selenium metabolism protein YedF</fullName>
    </submittedName>
</protein>
<dbReference type="Proteomes" id="UP000016637">
    <property type="component" value="Unassembled WGS sequence"/>
</dbReference>
<gene>
    <name evidence="3" type="ORF">HMPREF1983_00967</name>
</gene>
<evidence type="ECO:0000313" key="3">
    <source>
        <dbReference type="EMBL" id="ERK57745.1"/>
    </source>
</evidence>
<dbReference type="PATRIC" id="fig|1321820.3.peg.941"/>
<dbReference type="InterPro" id="IPR036868">
    <property type="entry name" value="TusA-like_sf"/>
</dbReference>
<dbReference type="NCBIfam" id="TIGR03527">
    <property type="entry name" value="selenium_YedF"/>
    <property type="match status" value="1"/>
</dbReference>
<dbReference type="Gene3D" id="3.30.110.40">
    <property type="entry name" value="TusA-like domain"/>
    <property type="match status" value="2"/>
</dbReference>
<dbReference type="SUPFAM" id="SSF64307">
    <property type="entry name" value="SirA-like"/>
    <property type="match status" value="1"/>
</dbReference>
<sequence>MKKQQLNAKGLACPLPVIQTKKLLVENDVVETTVDNFVATQNLEKLATQLGYNYSMKEISNTEYIVIIKKDKDLEDGVVIDTLSDKCVVPVTQAKRTLEEETKVILLVKAQESVDSLEKFATRNNYSFIVKEVENGYKVIIEREEKEEQPEIPTFKDDSYIVVVNKSIMGHGSEELGKRLIKAYLYGLTEQEVLPQKIIFYNGGALLVDKERSHVLNELRELENRGVEIVCCGACIDYNKIDLAVGNPTNMYFIVEDMRKANKVIHP</sequence>
<evidence type="ECO:0000256" key="1">
    <source>
        <dbReference type="ARBA" id="ARBA00008984"/>
    </source>
</evidence>
<dbReference type="HOGENOM" id="CLU_097491_0_0_9"/>
<evidence type="ECO:0000313" key="4">
    <source>
        <dbReference type="Proteomes" id="UP000016637"/>
    </source>
</evidence>
<dbReference type="Pfam" id="PF01206">
    <property type="entry name" value="TusA"/>
    <property type="match status" value="1"/>
</dbReference>
<dbReference type="AlphaFoldDB" id="U2Q4N6"/>
<dbReference type="PANTHER" id="PTHR33279">
    <property type="entry name" value="SULFUR CARRIER PROTEIN YEDF-RELATED"/>
    <property type="match status" value="1"/>
</dbReference>
<dbReference type="EMBL" id="AWVP01000061">
    <property type="protein sequence ID" value="ERK57745.1"/>
    <property type="molecule type" value="Genomic_DNA"/>
</dbReference>
<accession>U2Q4N6</accession>
<dbReference type="InterPro" id="IPR001455">
    <property type="entry name" value="TusA-like"/>
</dbReference>
<dbReference type="eggNOG" id="COG0425">
    <property type="taxonomic scope" value="Bacteria"/>
</dbReference>
<dbReference type="InterPro" id="IPR027396">
    <property type="entry name" value="DsrEFH-like"/>
</dbReference>
<feature type="domain" description="UPF0033" evidence="2">
    <location>
        <begin position="5"/>
        <end position="70"/>
    </location>
</feature>